<dbReference type="GO" id="GO:0016973">
    <property type="term" value="P:poly(A)+ mRNA export from nucleus"/>
    <property type="evidence" value="ECO:0007669"/>
    <property type="project" value="InterPro"/>
</dbReference>
<evidence type="ECO:0000256" key="8">
    <source>
        <dbReference type="ARBA" id="ARBA00023010"/>
    </source>
</evidence>
<evidence type="ECO:0000256" key="12">
    <source>
        <dbReference type="ARBA" id="ARBA00024680"/>
    </source>
</evidence>
<gene>
    <name evidence="17" type="primary">Gle1</name>
    <name evidence="17" type="ORF">BUCABY_R04724</name>
</gene>
<keyword evidence="4" id="KW-0813">Transport</keyword>
<evidence type="ECO:0000256" key="11">
    <source>
        <dbReference type="ARBA" id="ARBA00023242"/>
    </source>
</evidence>
<dbReference type="PANTHER" id="PTHR12960:SF0">
    <property type="entry name" value="MRNA EXPORT FACTOR GLE1"/>
    <property type="match status" value="1"/>
</dbReference>
<keyword evidence="18" id="KW-1185">Reference proteome</keyword>
<evidence type="ECO:0000256" key="13">
    <source>
        <dbReference type="ARBA" id="ARBA00026227"/>
    </source>
</evidence>
<dbReference type="EMBL" id="VYZL01000545">
    <property type="protein sequence ID" value="NWR55212.1"/>
    <property type="molecule type" value="Genomic_DNA"/>
</dbReference>
<dbReference type="GO" id="GO:0005737">
    <property type="term" value="C:cytoplasm"/>
    <property type="evidence" value="ECO:0007669"/>
    <property type="project" value="UniProtKB-SubCell"/>
</dbReference>
<evidence type="ECO:0000256" key="6">
    <source>
        <dbReference type="ARBA" id="ARBA00022816"/>
    </source>
</evidence>
<dbReference type="Gene3D" id="1.25.40.510">
    <property type="entry name" value="GLE1-like"/>
    <property type="match status" value="1"/>
</dbReference>
<dbReference type="GO" id="GO:0005543">
    <property type="term" value="F:phospholipid binding"/>
    <property type="evidence" value="ECO:0007669"/>
    <property type="project" value="TreeGrafter"/>
</dbReference>
<keyword evidence="11" id="KW-0539">Nucleus</keyword>
<evidence type="ECO:0000256" key="9">
    <source>
        <dbReference type="ARBA" id="ARBA00023054"/>
    </source>
</evidence>
<keyword evidence="9" id="KW-0175">Coiled coil</keyword>
<evidence type="ECO:0000256" key="16">
    <source>
        <dbReference type="ARBA" id="ARBA00031503"/>
    </source>
</evidence>
<dbReference type="OrthoDB" id="420884at2759"/>
<dbReference type="Pfam" id="PF07817">
    <property type="entry name" value="GLE1"/>
    <property type="match status" value="1"/>
</dbReference>
<evidence type="ECO:0000256" key="10">
    <source>
        <dbReference type="ARBA" id="ARBA00023132"/>
    </source>
</evidence>
<dbReference type="GO" id="GO:0044614">
    <property type="term" value="C:nuclear pore cytoplasmic filaments"/>
    <property type="evidence" value="ECO:0007669"/>
    <property type="project" value="TreeGrafter"/>
</dbReference>
<dbReference type="PANTHER" id="PTHR12960">
    <property type="entry name" value="GLE-1-RELATED"/>
    <property type="match status" value="1"/>
</dbReference>
<evidence type="ECO:0000256" key="7">
    <source>
        <dbReference type="ARBA" id="ARBA00022927"/>
    </source>
</evidence>
<keyword evidence="7" id="KW-0653">Protein transport</keyword>
<evidence type="ECO:0000256" key="4">
    <source>
        <dbReference type="ARBA" id="ARBA00022448"/>
    </source>
</evidence>
<comment type="similarity">
    <text evidence="3">Belongs to the GLE1 family.</text>
</comment>
<evidence type="ECO:0000256" key="2">
    <source>
        <dbReference type="ARBA" id="ARBA00004567"/>
    </source>
</evidence>
<dbReference type="GO" id="GO:0000822">
    <property type="term" value="F:inositol hexakisphosphate binding"/>
    <property type="evidence" value="ECO:0007669"/>
    <property type="project" value="TreeGrafter"/>
</dbReference>
<dbReference type="Proteomes" id="UP000551127">
    <property type="component" value="Unassembled WGS sequence"/>
</dbReference>
<reference evidence="17 18" key="1">
    <citation type="submission" date="2019-09" db="EMBL/GenBank/DDBJ databases">
        <title>Bird 10,000 Genomes (B10K) Project - Family phase.</title>
        <authorList>
            <person name="Zhang G."/>
        </authorList>
    </citation>
    <scope>NUCLEOTIDE SEQUENCE [LARGE SCALE GENOMIC DNA]</scope>
    <source>
        <strain evidence="17">B10K-DU-012-80</strain>
    </source>
</reference>
<dbReference type="GO" id="GO:0015031">
    <property type="term" value="P:protein transport"/>
    <property type="evidence" value="ECO:0007669"/>
    <property type="project" value="UniProtKB-KW"/>
</dbReference>
<evidence type="ECO:0000256" key="1">
    <source>
        <dbReference type="ARBA" id="ARBA00004496"/>
    </source>
</evidence>
<comment type="function">
    <text evidence="12">Required for the export of mRNAs containing poly(A) tails from the nucleus into the cytoplasm. May be involved in the terminal step of the mRNA transport through the nuclear pore complex (NPC).</text>
</comment>
<evidence type="ECO:0000313" key="17">
    <source>
        <dbReference type="EMBL" id="NWR55212.1"/>
    </source>
</evidence>
<comment type="subcellular location">
    <subcellularLocation>
        <location evidence="1">Cytoplasm</location>
    </subcellularLocation>
    <subcellularLocation>
        <location evidence="2">Nucleus</location>
        <location evidence="2">Nuclear pore complex</location>
    </subcellularLocation>
</comment>
<evidence type="ECO:0000313" key="18">
    <source>
        <dbReference type="Proteomes" id="UP000551127"/>
    </source>
</evidence>
<keyword evidence="8" id="KW-0811">Translocation</keyword>
<feature type="non-terminal residue" evidence="17">
    <location>
        <position position="1"/>
    </location>
</feature>
<accession>A0A7K4Y865</accession>
<dbReference type="AlphaFoldDB" id="A0A7K4Y865"/>
<evidence type="ECO:0000256" key="3">
    <source>
        <dbReference type="ARBA" id="ARBA00011056"/>
    </source>
</evidence>
<dbReference type="InterPro" id="IPR012476">
    <property type="entry name" value="GLE1"/>
</dbReference>
<organism evidence="17 18">
    <name type="scientific">Bucorvus abyssinicus</name>
    <name type="common">Northern ground-hornbill</name>
    <name type="synonym">Abyssinian ground-hornbill</name>
    <dbReference type="NCBI Taxonomy" id="153643"/>
    <lineage>
        <taxon>Eukaryota</taxon>
        <taxon>Metazoa</taxon>
        <taxon>Chordata</taxon>
        <taxon>Craniata</taxon>
        <taxon>Vertebrata</taxon>
        <taxon>Euteleostomi</taxon>
        <taxon>Archelosauria</taxon>
        <taxon>Archosauria</taxon>
        <taxon>Dinosauria</taxon>
        <taxon>Saurischia</taxon>
        <taxon>Theropoda</taxon>
        <taxon>Coelurosauria</taxon>
        <taxon>Aves</taxon>
        <taxon>Neognathae</taxon>
        <taxon>Neoaves</taxon>
        <taxon>Telluraves</taxon>
        <taxon>Coraciimorphae</taxon>
        <taxon>Bucerotiformes</taxon>
        <taxon>Bucorvidae</taxon>
        <taxon>Bucorvus</taxon>
    </lineage>
</organism>
<protein>
    <recommendedName>
        <fullName evidence="13">mRNA export factor GLE1</fullName>
    </recommendedName>
    <alternativeName>
        <fullName evidence="15">GLE1 RNA export mediator</fullName>
    </alternativeName>
    <alternativeName>
        <fullName evidence="16">GLE1-like protein</fullName>
    </alternativeName>
    <alternativeName>
        <fullName evidence="14">Nucleoporin GLE1</fullName>
    </alternativeName>
</protein>
<keyword evidence="6" id="KW-0509">mRNA transport</keyword>
<dbReference type="FunFam" id="1.25.40.510:FF:000001">
    <property type="entry name" value="Nucleoporin GLE1 isoform 1"/>
    <property type="match status" value="1"/>
</dbReference>
<keyword evidence="5" id="KW-0963">Cytoplasm</keyword>
<evidence type="ECO:0000256" key="5">
    <source>
        <dbReference type="ARBA" id="ARBA00022490"/>
    </source>
</evidence>
<evidence type="ECO:0000256" key="15">
    <source>
        <dbReference type="ARBA" id="ARBA00030897"/>
    </source>
</evidence>
<proteinExistence type="inferred from homology"/>
<keyword evidence="10" id="KW-0906">Nuclear pore complex</keyword>
<name>A0A7K4Y865_BUCAB</name>
<feature type="non-terminal residue" evidence="17">
    <location>
        <position position="262"/>
    </location>
</feature>
<evidence type="ECO:0000256" key="14">
    <source>
        <dbReference type="ARBA" id="ARBA00029983"/>
    </source>
</evidence>
<comment type="caution">
    <text evidence="17">The sequence shown here is derived from an EMBL/GenBank/DDBJ whole genome shotgun (WGS) entry which is preliminary data.</text>
</comment>
<sequence>AGSSLKEIFDRINNLLTGKPVQYGGRTVSVTQHPQALDFVYYKLAEKFVRQGEEEVAANYDAAFPIAVVVSGIWEIHPRVGDLFLFHLHKRCPYSVPFYPARKEGTSMEEYQRMLGYQVDDSQLESEENFLKRMSGLIRLYAAVIQQRWPYGNKQGTHPHGLNYGWRWLAQILNIEPLADLTATLLFDFLEVCGNALMKQYEAQFWKTLLLIQDDYIPRIEAITSAGQMGSLVRLKYFLEDCLQRKDIPPPKGALPASFWRS</sequence>
<dbReference type="InterPro" id="IPR038506">
    <property type="entry name" value="GLE1-like_sf"/>
</dbReference>
<dbReference type="GO" id="GO:0031369">
    <property type="term" value="F:translation initiation factor binding"/>
    <property type="evidence" value="ECO:0007669"/>
    <property type="project" value="TreeGrafter"/>
</dbReference>